<dbReference type="EMBL" id="BPLR01007775">
    <property type="protein sequence ID" value="GIY19574.1"/>
    <property type="molecule type" value="Genomic_DNA"/>
</dbReference>
<name>A0AAV4REY7_CAEEX</name>
<accession>A0AAV4REY7</accession>
<keyword evidence="2" id="KW-1185">Reference proteome</keyword>
<dbReference type="AlphaFoldDB" id="A0AAV4REY7"/>
<protein>
    <recommendedName>
        <fullName evidence="3">Ycf15</fullName>
    </recommendedName>
</protein>
<evidence type="ECO:0000313" key="2">
    <source>
        <dbReference type="Proteomes" id="UP001054945"/>
    </source>
</evidence>
<evidence type="ECO:0000313" key="1">
    <source>
        <dbReference type="EMBL" id="GIY19574.1"/>
    </source>
</evidence>
<organism evidence="1 2">
    <name type="scientific">Caerostris extrusa</name>
    <name type="common">Bark spider</name>
    <name type="synonym">Caerostris bankana</name>
    <dbReference type="NCBI Taxonomy" id="172846"/>
    <lineage>
        <taxon>Eukaryota</taxon>
        <taxon>Metazoa</taxon>
        <taxon>Ecdysozoa</taxon>
        <taxon>Arthropoda</taxon>
        <taxon>Chelicerata</taxon>
        <taxon>Arachnida</taxon>
        <taxon>Araneae</taxon>
        <taxon>Araneomorphae</taxon>
        <taxon>Entelegynae</taxon>
        <taxon>Araneoidea</taxon>
        <taxon>Araneidae</taxon>
        <taxon>Caerostris</taxon>
    </lineage>
</organism>
<sequence>MILKKISLGVHLPIGYKDTFPLLSVKPDPLCLLFQKQKLRCFPTRRDSSMFRVHLLWIRTPLLLRYKRKWRSGP</sequence>
<comment type="caution">
    <text evidence="1">The sequence shown here is derived from an EMBL/GenBank/DDBJ whole genome shotgun (WGS) entry which is preliminary data.</text>
</comment>
<dbReference type="Proteomes" id="UP001054945">
    <property type="component" value="Unassembled WGS sequence"/>
</dbReference>
<proteinExistence type="predicted"/>
<gene>
    <name evidence="1" type="ORF">CEXT_770191</name>
</gene>
<reference evidence="1 2" key="1">
    <citation type="submission" date="2021-06" db="EMBL/GenBank/DDBJ databases">
        <title>Caerostris extrusa draft genome.</title>
        <authorList>
            <person name="Kono N."/>
            <person name="Arakawa K."/>
        </authorList>
    </citation>
    <scope>NUCLEOTIDE SEQUENCE [LARGE SCALE GENOMIC DNA]</scope>
</reference>
<evidence type="ECO:0008006" key="3">
    <source>
        <dbReference type="Google" id="ProtNLM"/>
    </source>
</evidence>